<dbReference type="Pfam" id="PF00534">
    <property type="entry name" value="Glycos_transf_1"/>
    <property type="match status" value="1"/>
</dbReference>
<dbReference type="InterPro" id="IPR028098">
    <property type="entry name" value="Glyco_trans_4-like_N"/>
</dbReference>
<evidence type="ECO:0000313" key="3">
    <source>
        <dbReference type="EMBL" id="AID71073.1"/>
    </source>
</evidence>
<dbReference type="GO" id="GO:1901135">
    <property type="term" value="P:carbohydrate derivative metabolic process"/>
    <property type="evidence" value="ECO:0007669"/>
    <property type="project" value="UniProtKB-ARBA"/>
</dbReference>
<dbReference type="Gene3D" id="3.40.50.2000">
    <property type="entry name" value="Glycogen Phosphorylase B"/>
    <property type="match status" value="2"/>
</dbReference>
<dbReference type="CDD" id="cd03820">
    <property type="entry name" value="GT4_AmsD-like"/>
    <property type="match status" value="1"/>
</dbReference>
<feature type="domain" description="Glycosyltransferase subfamily 4-like N-terminal" evidence="2">
    <location>
        <begin position="13"/>
        <end position="167"/>
    </location>
</feature>
<accession>A0A068FU46</accession>
<organism evidence="3">
    <name type="scientific">Aeromonas hydrophila</name>
    <dbReference type="NCBI Taxonomy" id="644"/>
    <lineage>
        <taxon>Bacteria</taxon>
        <taxon>Pseudomonadati</taxon>
        <taxon>Pseudomonadota</taxon>
        <taxon>Gammaproteobacteria</taxon>
        <taxon>Aeromonadales</taxon>
        <taxon>Aeromonadaceae</taxon>
        <taxon>Aeromonas</taxon>
    </lineage>
</organism>
<reference evidence="3" key="1">
    <citation type="journal article" date="2013" name="PLoS ONE">
        <title>Implication of lateral genetic transfer in the emergence of Aeromonas hydrophila isolates of epidemic outbreaks in channel catfish.</title>
        <authorList>
            <person name="Hossain M.J."/>
            <person name="Waldbieser G.C."/>
            <person name="Sun D."/>
            <person name="Capps N.K."/>
            <person name="Hemstreet W.B."/>
            <person name="Carlisle K."/>
            <person name="Griffin M.J."/>
            <person name="Khoo L."/>
            <person name="Goodwin A.E."/>
            <person name="Sonstegard T.S."/>
            <person name="Schroeder S."/>
            <person name="Hayden K."/>
            <person name="Newton J.C."/>
            <person name="Terhune J.S."/>
            <person name="Liles M.R."/>
        </authorList>
    </citation>
    <scope>NUCLEOTIDE SEQUENCE</scope>
    <source>
        <strain evidence="3">AL06-06</strain>
    </source>
</reference>
<proteinExistence type="predicted"/>
<dbReference type="GO" id="GO:0016757">
    <property type="term" value="F:glycosyltransferase activity"/>
    <property type="evidence" value="ECO:0007669"/>
    <property type="project" value="InterPro"/>
</dbReference>
<dbReference type="PANTHER" id="PTHR12526">
    <property type="entry name" value="GLYCOSYLTRANSFERASE"/>
    <property type="match status" value="1"/>
</dbReference>
<dbReference type="RefSeq" id="WP_158319756.1">
    <property type="nucleotide sequence ID" value="NZ_CP010947.1"/>
</dbReference>
<dbReference type="PANTHER" id="PTHR12526:SF630">
    <property type="entry name" value="GLYCOSYLTRANSFERASE"/>
    <property type="match status" value="1"/>
</dbReference>
<sequence>MNIAFIIHSMSNGGAERVVASLSNYFSSIGHNVTILTQTNNECFYALDERINIHNLCDKENSGVRGYLERAFYIRKFIKNIKIDMAISFMTSSNISLSMASIGLDCKRYGSERTYPPLHKIPKKLQFLRSVFYRFLDGVIVQTNDTKEWFDKNVITKSVIVIPNPVNYPLCDTRPIVDVPMRKADRRVIVSVGRLVSSKGHAKLIKTFSDYRENISNADLYILGDGKEYDALKKMVFDYSLHDRVFIIGRVGNISDWYKFSDVFVMASEYEGFPNVLLEAMSFGLPSVVMDCHSGPKDIIDGRNGVLVSMNDYNALWDSVSLILNDEYRYENISINARKIMLKYNMESIGAQWLSL</sequence>
<dbReference type="EMBL" id="KC999971">
    <property type="protein sequence ID" value="AID71073.1"/>
    <property type="molecule type" value="Genomic_DNA"/>
</dbReference>
<dbReference type="AlphaFoldDB" id="A0A068FU46"/>
<gene>
    <name evidence="3" type="primary">wbxM</name>
</gene>
<evidence type="ECO:0000259" key="2">
    <source>
        <dbReference type="Pfam" id="PF13439"/>
    </source>
</evidence>
<name>A0A068FU46_AERHY</name>
<keyword evidence="3" id="KW-0808">Transferase</keyword>
<dbReference type="SUPFAM" id="SSF53756">
    <property type="entry name" value="UDP-Glycosyltransferase/glycogen phosphorylase"/>
    <property type="match status" value="1"/>
</dbReference>
<dbReference type="Pfam" id="PF13439">
    <property type="entry name" value="Glyco_transf_4"/>
    <property type="match status" value="1"/>
</dbReference>
<protein>
    <submittedName>
        <fullName evidence="3">Glycosyl transferase, group 1 family protein</fullName>
    </submittedName>
</protein>
<feature type="domain" description="Glycosyl transferase family 1" evidence="1">
    <location>
        <begin position="183"/>
        <end position="339"/>
    </location>
</feature>
<evidence type="ECO:0000259" key="1">
    <source>
        <dbReference type="Pfam" id="PF00534"/>
    </source>
</evidence>
<dbReference type="InterPro" id="IPR001296">
    <property type="entry name" value="Glyco_trans_1"/>
</dbReference>